<dbReference type="PANTHER" id="PTHR42792:SF2">
    <property type="entry name" value="FLAGELLIN"/>
    <property type="match status" value="1"/>
</dbReference>
<evidence type="ECO:0000256" key="3">
    <source>
        <dbReference type="RuleBase" id="RU362073"/>
    </source>
</evidence>
<dbReference type="PRINTS" id="PR00207">
    <property type="entry name" value="FLAGELLIN"/>
</dbReference>
<feature type="domain" description="Flagellin N-terminal" evidence="4">
    <location>
        <begin position="19"/>
        <end position="155"/>
    </location>
</feature>
<evidence type="ECO:0000256" key="1">
    <source>
        <dbReference type="ARBA" id="ARBA00005709"/>
    </source>
</evidence>
<keyword evidence="6" id="KW-0966">Cell projection</keyword>
<comment type="function">
    <text evidence="3">Flagellin is the subunit protein which polymerizes to form the filaments of bacterial flagella.</text>
</comment>
<dbReference type="SUPFAM" id="SSF64518">
    <property type="entry name" value="Phase 1 flagellin"/>
    <property type="match status" value="1"/>
</dbReference>
<keyword evidence="3" id="KW-0964">Secreted</keyword>
<name>A0A0B0ELE1_9BACT</name>
<protein>
    <recommendedName>
        <fullName evidence="3">Flagellin</fullName>
    </recommendedName>
</protein>
<dbReference type="Gene3D" id="3.30.70.2120">
    <property type="match status" value="1"/>
</dbReference>
<comment type="similarity">
    <text evidence="1 3">Belongs to the bacterial flagellin family.</text>
</comment>
<evidence type="ECO:0000259" key="5">
    <source>
        <dbReference type="Pfam" id="PF00700"/>
    </source>
</evidence>
<evidence type="ECO:0000313" key="6">
    <source>
        <dbReference type="EMBL" id="KHE91938.1"/>
    </source>
</evidence>
<gene>
    <name evidence="6" type="primary">fliC</name>
    <name evidence="6" type="ORF">SCABRO_02312</name>
</gene>
<dbReference type="AlphaFoldDB" id="A0A0B0ELE1"/>
<evidence type="ECO:0000256" key="2">
    <source>
        <dbReference type="ARBA" id="ARBA00023143"/>
    </source>
</evidence>
<dbReference type="eggNOG" id="COG1344">
    <property type="taxonomic scope" value="Bacteria"/>
</dbReference>
<dbReference type="Gene3D" id="6.10.10.10">
    <property type="entry name" value="Flagellar export chaperone, C-terminal domain"/>
    <property type="match status" value="1"/>
</dbReference>
<dbReference type="Gene3D" id="1.20.1330.10">
    <property type="entry name" value="f41 fragment of flagellin, N-terminal domain"/>
    <property type="match status" value="1"/>
</dbReference>
<dbReference type="InterPro" id="IPR046358">
    <property type="entry name" value="Flagellin_C"/>
</dbReference>
<reference evidence="6 7" key="1">
    <citation type="submission" date="2014-10" db="EMBL/GenBank/DDBJ databases">
        <title>Draft genome of anammox bacterium scalindua brodae, obtained using differential coverage binning of sequence data from two enrichment reactors.</title>
        <authorList>
            <person name="Speth D.R."/>
            <person name="Russ L."/>
            <person name="Kartal B."/>
            <person name="Op den Camp H.J."/>
            <person name="Dutilh B.E."/>
            <person name="Jetten M.S."/>
        </authorList>
    </citation>
    <scope>NUCLEOTIDE SEQUENCE [LARGE SCALE GENOMIC DNA]</scope>
    <source>
        <strain evidence="6">RU1</strain>
    </source>
</reference>
<evidence type="ECO:0000313" key="7">
    <source>
        <dbReference type="Proteomes" id="UP000030652"/>
    </source>
</evidence>
<dbReference type="GO" id="GO:0005198">
    <property type="term" value="F:structural molecule activity"/>
    <property type="evidence" value="ECO:0007669"/>
    <property type="project" value="UniProtKB-UniRule"/>
</dbReference>
<organism evidence="6 7">
    <name type="scientific">Candidatus Scalindua brodae</name>
    <dbReference type="NCBI Taxonomy" id="237368"/>
    <lineage>
        <taxon>Bacteria</taxon>
        <taxon>Pseudomonadati</taxon>
        <taxon>Planctomycetota</taxon>
        <taxon>Candidatus Brocadiia</taxon>
        <taxon>Candidatus Brocadiales</taxon>
        <taxon>Candidatus Scalinduaceae</taxon>
        <taxon>Candidatus Scalindua</taxon>
    </lineage>
</organism>
<dbReference type="EMBL" id="JRYO01000161">
    <property type="protein sequence ID" value="KHE91938.1"/>
    <property type="molecule type" value="Genomic_DNA"/>
</dbReference>
<dbReference type="Pfam" id="PF00700">
    <property type="entry name" value="Flagellin_C"/>
    <property type="match status" value="1"/>
</dbReference>
<dbReference type="GO" id="GO:0009288">
    <property type="term" value="C:bacterial-type flagellum"/>
    <property type="evidence" value="ECO:0007669"/>
    <property type="project" value="UniProtKB-SubCell"/>
</dbReference>
<dbReference type="PATRIC" id="fig|237368.3.peg.2495"/>
<dbReference type="Proteomes" id="UP000030652">
    <property type="component" value="Unassembled WGS sequence"/>
</dbReference>
<keyword evidence="6" id="KW-0969">Cilium</keyword>
<dbReference type="InterPro" id="IPR001492">
    <property type="entry name" value="Flagellin"/>
</dbReference>
<dbReference type="InterPro" id="IPR001029">
    <property type="entry name" value="Flagellin_N"/>
</dbReference>
<dbReference type="PANTHER" id="PTHR42792">
    <property type="entry name" value="FLAGELLIN"/>
    <property type="match status" value="1"/>
</dbReference>
<dbReference type="InterPro" id="IPR042187">
    <property type="entry name" value="Flagellin_C_sub2"/>
</dbReference>
<comment type="subcellular location">
    <subcellularLocation>
        <location evidence="3">Secreted</location>
    </subcellularLocation>
    <subcellularLocation>
        <location evidence="3">Bacterial flagellum</location>
    </subcellularLocation>
</comment>
<comment type="caution">
    <text evidence="6">The sequence shown here is derived from an EMBL/GenBank/DDBJ whole genome shotgun (WGS) entry which is preliminary data.</text>
</comment>
<proteinExistence type="inferred from homology"/>
<feature type="domain" description="Flagellin C-terminal" evidence="5">
    <location>
        <begin position="300"/>
        <end position="384"/>
    </location>
</feature>
<accession>A0A0B0ELE1</accession>
<evidence type="ECO:0000259" key="4">
    <source>
        <dbReference type="Pfam" id="PF00669"/>
    </source>
</evidence>
<dbReference type="Pfam" id="PF00669">
    <property type="entry name" value="Flagellin_N"/>
    <property type="match status" value="1"/>
</dbReference>
<keyword evidence="2 3" id="KW-0975">Bacterial flagellum</keyword>
<sequence>MLNNTLHKNQGGFKMGLRIQNNIAAFNSHRNLKTADAGLSKSLEKLSSGFRINKASDDAAGLSVSMRFRSQIKSLEQASRNASEANSMLQVAEGAGDQITNILQRMKELATQAASSNTGSTDRTNINSEIDSLENEISRIANSTKYAGSSLINGSFGGLSVSSAGNLTGANGITAIDVSNATAATSYGVTVSSVGSGAITLTDGTNTQTISLSALTGIETDTLDFSTFGVKITANSLVDSAGGFAASSLATTATSTSSFQVGYENNANNKITFSLADLTAGGLTANVDVSTLSGAQSALTTIDTALDTLADARATIGRTQNQFGFASANLSSTIENLSAAESVIRDADMAFETVSFTKNQILLQAGTSMLAQANQAPQSVLSLLG</sequence>
<dbReference type="GO" id="GO:0005576">
    <property type="term" value="C:extracellular region"/>
    <property type="evidence" value="ECO:0007669"/>
    <property type="project" value="UniProtKB-SubCell"/>
</dbReference>
<keyword evidence="6" id="KW-0282">Flagellum</keyword>